<gene>
    <name evidence="1" type="ORF">SAMN04487909_12882</name>
</gene>
<dbReference type="Proteomes" id="UP000182836">
    <property type="component" value="Unassembled WGS sequence"/>
</dbReference>
<evidence type="ECO:0000313" key="1">
    <source>
        <dbReference type="EMBL" id="SDJ78702.1"/>
    </source>
</evidence>
<accession>A0A1G8WK28</accession>
<dbReference type="RefSeq" id="WP_255322247.1">
    <property type="nucleotide sequence ID" value="NZ_BJOA01000092.1"/>
</dbReference>
<protein>
    <submittedName>
        <fullName evidence="1">Uncharacterized protein</fullName>
    </submittedName>
</protein>
<sequence length="40" mass="4771">MKIKVGLWLSLPKHQKIGMLQALKNVQERWRKEREQAQVA</sequence>
<reference evidence="1 2" key="1">
    <citation type="submission" date="2016-10" db="EMBL/GenBank/DDBJ databases">
        <authorList>
            <person name="de Groot N.N."/>
        </authorList>
    </citation>
    <scope>NUCLEOTIDE SEQUENCE [LARGE SCALE GENOMIC DNA]</scope>
    <source>
        <strain evidence="1 2">DSM 2895</strain>
    </source>
</reference>
<proteinExistence type="predicted"/>
<organism evidence="1 2">
    <name type="scientific">Aneurinibacillus migulanus</name>
    <name type="common">Bacillus migulanus</name>
    <dbReference type="NCBI Taxonomy" id="47500"/>
    <lineage>
        <taxon>Bacteria</taxon>
        <taxon>Bacillati</taxon>
        <taxon>Bacillota</taxon>
        <taxon>Bacilli</taxon>
        <taxon>Bacillales</taxon>
        <taxon>Paenibacillaceae</taxon>
        <taxon>Aneurinibacillus group</taxon>
        <taxon>Aneurinibacillus</taxon>
    </lineage>
</organism>
<dbReference type="EMBL" id="FNED01000028">
    <property type="protein sequence ID" value="SDJ78702.1"/>
    <property type="molecule type" value="Genomic_DNA"/>
</dbReference>
<dbReference type="AlphaFoldDB" id="A0A1G8WK28"/>
<name>A0A1G8WK28_ANEMI</name>
<evidence type="ECO:0000313" key="2">
    <source>
        <dbReference type="Proteomes" id="UP000182836"/>
    </source>
</evidence>